<evidence type="ECO:0000256" key="1">
    <source>
        <dbReference type="ARBA" id="ARBA00004123"/>
    </source>
</evidence>
<evidence type="ECO:0000313" key="5">
    <source>
        <dbReference type="RefSeq" id="XP_033455471.1"/>
    </source>
</evidence>
<protein>
    <recommendedName>
        <fullName evidence="3">Zn(2)-C6 fungal-type domain-containing protein</fullName>
    </recommendedName>
</protein>
<reference evidence="5" key="1">
    <citation type="submission" date="2020-01" db="EMBL/GenBank/DDBJ databases">
        <authorList>
            <consortium name="DOE Joint Genome Institute"/>
            <person name="Haridas S."/>
            <person name="Albert R."/>
            <person name="Binder M."/>
            <person name="Bloem J."/>
            <person name="Labutti K."/>
            <person name="Salamov A."/>
            <person name="Andreopoulos B."/>
            <person name="Baker S.E."/>
            <person name="Barry K."/>
            <person name="Bills G."/>
            <person name="Bluhm B.H."/>
            <person name="Cannon C."/>
            <person name="Castanera R."/>
            <person name="Culley D.E."/>
            <person name="Daum C."/>
            <person name="Ezra D."/>
            <person name="Gonzalez J.B."/>
            <person name="Henrissat B."/>
            <person name="Kuo A."/>
            <person name="Liang C."/>
            <person name="Lipzen A."/>
            <person name="Lutzoni F."/>
            <person name="Magnuson J."/>
            <person name="Mondo S."/>
            <person name="Nolan M."/>
            <person name="Ohm R."/>
            <person name="Pangilinan J."/>
            <person name="Park H.-J."/>
            <person name="Ramirez L."/>
            <person name="Alfaro M."/>
            <person name="Sun H."/>
            <person name="Tritt A."/>
            <person name="Yoshinaga Y."/>
            <person name="Zwiers L.-H."/>
            <person name="Turgeon B.G."/>
            <person name="Goodwin S.B."/>
            <person name="Spatafora J.W."/>
            <person name="Crous P.W."/>
            <person name="Grigoriev I.V."/>
        </authorList>
    </citation>
    <scope>NUCLEOTIDE SEQUENCE</scope>
    <source>
        <strain evidence="5">CBS 342.82</strain>
    </source>
</reference>
<dbReference type="GO" id="GO:0000981">
    <property type="term" value="F:DNA-binding transcription factor activity, RNA polymerase II-specific"/>
    <property type="evidence" value="ECO:0007669"/>
    <property type="project" value="InterPro"/>
</dbReference>
<evidence type="ECO:0000256" key="2">
    <source>
        <dbReference type="ARBA" id="ARBA00023242"/>
    </source>
</evidence>
<dbReference type="InterPro" id="IPR036864">
    <property type="entry name" value="Zn2-C6_fun-type_DNA-bd_sf"/>
</dbReference>
<dbReference type="SUPFAM" id="SSF57701">
    <property type="entry name" value="Zn2/Cys6 DNA-binding domain"/>
    <property type="match status" value="1"/>
</dbReference>
<evidence type="ECO:0000313" key="4">
    <source>
        <dbReference type="Proteomes" id="UP000504637"/>
    </source>
</evidence>
<dbReference type="RefSeq" id="XP_033455471.1">
    <property type="nucleotide sequence ID" value="XM_033609056.1"/>
</dbReference>
<dbReference type="CDD" id="cd00067">
    <property type="entry name" value="GAL4"/>
    <property type="match status" value="1"/>
</dbReference>
<sequence>MSTGYTLIDATAYLGQQVMSARNKRVVTACIPCHNRKQKCNRRFPCHHCTHRRRAEESAYHAVPASRLASTVLNRDVHQAEPPATETREVGLRPSLVESSGWARESSSNTMALLKTVSVIDRKLQSTIAEEMDPIVAIERRS</sequence>
<evidence type="ECO:0000259" key="3">
    <source>
        <dbReference type="Pfam" id="PF00172"/>
    </source>
</evidence>
<reference evidence="5" key="3">
    <citation type="submission" date="2025-08" db="UniProtKB">
        <authorList>
            <consortium name="RefSeq"/>
        </authorList>
    </citation>
    <scope>IDENTIFICATION</scope>
    <source>
        <strain evidence="5">CBS 342.82</strain>
    </source>
</reference>
<gene>
    <name evidence="5" type="ORF">K489DRAFT_93990</name>
</gene>
<dbReference type="GO" id="GO:0005634">
    <property type="term" value="C:nucleus"/>
    <property type="evidence" value="ECO:0007669"/>
    <property type="project" value="UniProtKB-SubCell"/>
</dbReference>
<dbReference type="PANTHER" id="PTHR31001">
    <property type="entry name" value="UNCHARACTERIZED TRANSCRIPTIONAL REGULATORY PROTEIN"/>
    <property type="match status" value="1"/>
</dbReference>
<dbReference type="OrthoDB" id="5344325at2759"/>
<accession>A0A6J3LRH5</accession>
<dbReference type="InterPro" id="IPR050613">
    <property type="entry name" value="Sec_Metabolite_Reg"/>
</dbReference>
<keyword evidence="2" id="KW-0539">Nucleus</keyword>
<proteinExistence type="predicted"/>
<dbReference type="Proteomes" id="UP000504637">
    <property type="component" value="Unplaced"/>
</dbReference>
<dbReference type="GO" id="GO:0008270">
    <property type="term" value="F:zinc ion binding"/>
    <property type="evidence" value="ECO:0007669"/>
    <property type="project" value="InterPro"/>
</dbReference>
<dbReference type="Gene3D" id="4.10.240.10">
    <property type="entry name" value="Zn(2)-C6 fungal-type DNA-binding domain"/>
    <property type="match status" value="1"/>
</dbReference>
<name>A0A6J3LRH5_9PEZI</name>
<keyword evidence="4" id="KW-1185">Reference proteome</keyword>
<dbReference type="Pfam" id="PF00172">
    <property type="entry name" value="Zn_clus"/>
    <property type="match status" value="1"/>
</dbReference>
<comment type="subcellular location">
    <subcellularLocation>
        <location evidence="1">Nucleus</location>
    </subcellularLocation>
</comment>
<organism evidence="5">
    <name type="scientific">Dissoconium aciculare CBS 342.82</name>
    <dbReference type="NCBI Taxonomy" id="1314786"/>
    <lineage>
        <taxon>Eukaryota</taxon>
        <taxon>Fungi</taxon>
        <taxon>Dikarya</taxon>
        <taxon>Ascomycota</taxon>
        <taxon>Pezizomycotina</taxon>
        <taxon>Dothideomycetes</taxon>
        <taxon>Dothideomycetidae</taxon>
        <taxon>Mycosphaerellales</taxon>
        <taxon>Dissoconiaceae</taxon>
        <taxon>Dissoconium</taxon>
    </lineage>
</organism>
<dbReference type="InterPro" id="IPR001138">
    <property type="entry name" value="Zn2Cys6_DnaBD"/>
</dbReference>
<reference evidence="5" key="2">
    <citation type="submission" date="2020-04" db="EMBL/GenBank/DDBJ databases">
        <authorList>
            <consortium name="NCBI Genome Project"/>
        </authorList>
    </citation>
    <scope>NUCLEOTIDE SEQUENCE</scope>
    <source>
        <strain evidence="5">CBS 342.82</strain>
    </source>
</reference>
<dbReference type="AlphaFoldDB" id="A0A6J3LRH5"/>
<dbReference type="GeneID" id="54366857"/>
<feature type="domain" description="Zn(2)-C6 fungal-type" evidence="3">
    <location>
        <begin position="28"/>
        <end position="52"/>
    </location>
</feature>